<dbReference type="GO" id="GO:0005789">
    <property type="term" value="C:endoplasmic reticulum membrane"/>
    <property type="evidence" value="ECO:0007669"/>
    <property type="project" value="UniProtKB-SubCell"/>
</dbReference>
<protein>
    <recommendedName>
        <fullName evidence="10">Resistance to inhibitors of cholinesterase protein 3 N-terminal domain-containing protein</fullName>
    </recommendedName>
</protein>
<feature type="compositionally biased region" description="Acidic residues" evidence="8">
    <location>
        <begin position="340"/>
        <end position="361"/>
    </location>
</feature>
<dbReference type="AlphaFoldDB" id="A0AAE1NSB3"/>
<comment type="subcellular location">
    <subcellularLocation>
        <location evidence="1">Endoplasmic reticulum membrane</location>
    </subcellularLocation>
</comment>
<proteinExistence type="inferred from homology"/>
<evidence type="ECO:0000256" key="3">
    <source>
        <dbReference type="ARBA" id="ARBA00022692"/>
    </source>
</evidence>
<keyword evidence="3 9" id="KW-0812">Transmembrane</keyword>
<evidence type="ECO:0000256" key="5">
    <source>
        <dbReference type="ARBA" id="ARBA00022989"/>
    </source>
</evidence>
<keyword evidence="4" id="KW-0256">Endoplasmic reticulum</keyword>
<organism evidence="11 12">
    <name type="scientific">Petrolisthes manimaculis</name>
    <dbReference type="NCBI Taxonomy" id="1843537"/>
    <lineage>
        <taxon>Eukaryota</taxon>
        <taxon>Metazoa</taxon>
        <taxon>Ecdysozoa</taxon>
        <taxon>Arthropoda</taxon>
        <taxon>Crustacea</taxon>
        <taxon>Multicrustacea</taxon>
        <taxon>Malacostraca</taxon>
        <taxon>Eumalacostraca</taxon>
        <taxon>Eucarida</taxon>
        <taxon>Decapoda</taxon>
        <taxon>Pleocyemata</taxon>
        <taxon>Anomura</taxon>
        <taxon>Galatheoidea</taxon>
        <taxon>Porcellanidae</taxon>
        <taxon>Petrolisthes</taxon>
    </lineage>
</organism>
<feature type="coiled-coil region" evidence="7">
    <location>
        <begin position="634"/>
        <end position="676"/>
    </location>
</feature>
<keyword evidence="12" id="KW-1185">Reference proteome</keyword>
<dbReference type="InterPro" id="IPR032763">
    <property type="entry name" value="RIC3_N"/>
</dbReference>
<keyword evidence="5 9" id="KW-1133">Transmembrane helix</keyword>
<keyword evidence="6 9" id="KW-0472">Membrane</keyword>
<name>A0AAE1NSB3_9EUCA</name>
<dbReference type="GO" id="GO:0007271">
    <property type="term" value="P:synaptic transmission, cholinergic"/>
    <property type="evidence" value="ECO:0007669"/>
    <property type="project" value="TreeGrafter"/>
</dbReference>
<feature type="coiled-coil region" evidence="7">
    <location>
        <begin position="759"/>
        <end position="786"/>
    </location>
</feature>
<dbReference type="InterPro" id="IPR026160">
    <property type="entry name" value="Ric3"/>
</dbReference>
<feature type="compositionally biased region" description="Basic and acidic residues" evidence="8">
    <location>
        <begin position="181"/>
        <end position="195"/>
    </location>
</feature>
<evidence type="ECO:0000256" key="8">
    <source>
        <dbReference type="SAM" id="MobiDB-lite"/>
    </source>
</evidence>
<gene>
    <name evidence="11" type="ORF">Pmani_032606</name>
</gene>
<dbReference type="GO" id="GO:0043005">
    <property type="term" value="C:neuron projection"/>
    <property type="evidence" value="ECO:0007669"/>
    <property type="project" value="TreeGrafter"/>
</dbReference>
<evidence type="ECO:0000313" key="11">
    <source>
        <dbReference type="EMBL" id="KAK4294803.1"/>
    </source>
</evidence>
<feature type="transmembrane region" description="Helical" evidence="9">
    <location>
        <begin position="118"/>
        <end position="140"/>
    </location>
</feature>
<sequence>MWTRDNGGVVEGVRLGRDKSNLTECLTNKYGLPPSVIEATAPPKVRLRPYLPQGPHARPERPPHLYPEMMHPALREKGRALPQRTIDKQPRAGPMPGVRPPMGGPGGMVPPPQSKGSGAMGIIMPLYTVGIVVFFVYTIMKVLFKKEQDEDKTPKLKDFGLDPEYRKYVFAEEYLDNADTSTRDQFRRQQREESRSRRRGQQEAPEVKIGGNYSSLMEGLFQTNGRSSDGDVNQSTCVSDKERSVDVGDEVSSSSHGSEVNHSSLGSEVSRSSPGGKVSCSSPGDKMSHSSPGGDNKCGLLQTNNGGGGGKCSPTISRQMTFDQENCERFMYRRKQLQEDKEEEEDNDDDDDDEEEEEEAEESSHQRSDKIKLMRKVLGNPYPNEDGSLSTPQRDTKQSDSHRTRGDTSHDLPYTKEGDTDHNLLYTQQGDTDHNLLYTQGDTDHDSLYTHGGNTRSRHFSLYADFLHSDAFLRALRCGLERCADENDDDDDYDNTPLDLENFPEVFLSIRNHIANKRRRIWMEGVGGDVDVVGVDVGGGGGVSVGSGGGVGGGGSDSSGGVVGGDSDSGDGVVVGGSEDNEGDENSNTLLSSADIPNLERQKVNSAEELVVEEVKSKEELVAEEVKSKEELVVEEVKSEAELVAEEVKSAEELVAEEVKSEAELVAEEVKSEEELVAEEVKSEAELGVEAVELITEEVKSKGELVVEENKTHTDLTTQNLEIEKGEYLIAELIAGVEAVLQDGSVQASAEYTPKDEQLDHLRRRLEETEKAMERLMCQMGSVTDKLTAAKITEVLSQAQAQARILKEYFVVVGMCLFCSLLTPFIRFSVPLMPPP</sequence>
<evidence type="ECO:0000256" key="6">
    <source>
        <dbReference type="ARBA" id="ARBA00023136"/>
    </source>
</evidence>
<dbReference type="EMBL" id="JAWZYT010004198">
    <property type="protein sequence ID" value="KAK4294803.1"/>
    <property type="molecule type" value="Genomic_DNA"/>
</dbReference>
<feature type="compositionally biased region" description="Low complexity" evidence="8">
    <location>
        <begin position="250"/>
        <end position="264"/>
    </location>
</feature>
<reference evidence="11" key="1">
    <citation type="submission" date="2023-11" db="EMBL/GenBank/DDBJ databases">
        <title>Genome assemblies of two species of porcelain crab, Petrolisthes cinctipes and Petrolisthes manimaculis (Anomura: Porcellanidae).</title>
        <authorList>
            <person name="Angst P."/>
        </authorList>
    </citation>
    <scope>NUCLEOTIDE SEQUENCE</scope>
    <source>
        <strain evidence="11">PB745_02</strain>
        <tissue evidence="11">Gill</tissue>
    </source>
</reference>
<dbReference type="GO" id="GO:0043025">
    <property type="term" value="C:neuronal cell body"/>
    <property type="evidence" value="ECO:0007669"/>
    <property type="project" value="TreeGrafter"/>
</dbReference>
<feature type="region of interest" description="Disordered" evidence="8">
    <location>
        <begin position="180"/>
        <end position="302"/>
    </location>
</feature>
<dbReference type="PANTHER" id="PTHR21723:SF3">
    <property type="entry name" value="PROTEIN RIC-3"/>
    <property type="match status" value="1"/>
</dbReference>
<evidence type="ECO:0000256" key="2">
    <source>
        <dbReference type="ARBA" id="ARBA00008538"/>
    </source>
</evidence>
<feature type="compositionally biased region" description="Gly residues" evidence="8">
    <location>
        <begin position="544"/>
        <end position="564"/>
    </location>
</feature>
<evidence type="ECO:0000256" key="4">
    <source>
        <dbReference type="ARBA" id="ARBA00022824"/>
    </source>
</evidence>
<dbReference type="PANTHER" id="PTHR21723">
    <property type="entry name" value="RESISTANCE TO INHIBITORS OF CHOLINESTERASE PROTEIN 3 RIC3"/>
    <property type="match status" value="1"/>
</dbReference>
<dbReference type="Proteomes" id="UP001292094">
    <property type="component" value="Unassembled WGS sequence"/>
</dbReference>
<dbReference type="GO" id="GO:0045202">
    <property type="term" value="C:synapse"/>
    <property type="evidence" value="ECO:0007669"/>
    <property type="project" value="GOC"/>
</dbReference>
<evidence type="ECO:0000256" key="1">
    <source>
        <dbReference type="ARBA" id="ARBA00004586"/>
    </source>
</evidence>
<evidence type="ECO:0000256" key="7">
    <source>
        <dbReference type="SAM" id="Coils"/>
    </source>
</evidence>
<evidence type="ECO:0000256" key="9">
    <source>
        <dbReference type="SAM" id="Phobius"/>
    </source>
</evidence>
<comment type="caution">
    <text evidence="11">The sequence shown here is derived from an EMBL/GenBank/DDBJ whole genome shotgun (WGS) entry which is preliminary data.</text>
</comment>
<evidence type="ECO:0000259" key="10">
    <source>
        <dbReference type="Pfam" id="PF15361"/>
    </source>
</evidence>
<keyword evidence="7" id="KW-0175">Coiled coil</keyword>
<comment type="similarity">
    <text evidence="2">Belongs to the ric-3 family.</text>
</comment>
<feature type="region of interest" description="Disordered" evidence="8">
    <location>
        <begin position="335"/>
        <end position="419"/>
    </location>
</feature>
<dbReference type="Pfam" id="PF15361">
    <property type="entry name" value="RIC3"/>
    <property type="match status" value="1"/>
</dbReference>
<feature type="compositionally biased region" description="Basic and acidic residues" evidence="8">
    <location>
        <begin position="394"/>
        <end position="419"/>
    </location>
</feature>
<dbReference type="GO" id="GO:0034394">
    <property type="term" value="P:protein localization to cell surface"/>
    <property type="evidence" value="ECO:0007669"/>
    <property type="project" value="TreeGrafter"/>
</dbReference>
<accession>A0AAE1NSB3</accession>
<feature type="domain" description="Resistance to inhibitors of cholinesterase protein 3 N-terminal" evidence="10">
    <location>
        <begin position="65"/>
        <end position="152"/>
    </location>
</feature>
<feature type="compositionally biased region" description="Polar residues" evidence="8">
    <location>
        <begin position="221"/>
        <end position="238"/>
    </location>
</feature>
<evidence type="ECO:0000313" key="12">
    <source>
        <dbReference type="Proteomes" id="UP001292094"/>
    </source>
</evidence>
<feature type="region of interest" description="Disordered" evidence="8">
    <location>
        <begin position="544"/>
        <end position="595"/>
    </location>
</feature>
<feature type="compositionally biased region" description="Basic and acidic residues" evidence="8">
    <location>
        <begin position="362"/>
        <end position="372"/>
    </location>
</feature>